<gene>
    <name evidence="1" type="ORF">IVIADoCa7_45</name>
</gene>
<evidence type="ECO:0008006" key="3">
    <source>
        <dbReference type="Google" id="ProtNLM"/>
    </source>
</evidence>
<keyword evidence="2" id="KW-1185">Reference proteome</keyword>
<sequence length="246" mass="27981">MTCVATSIWNCCPLRWKRCNTEPGGPHGLPGFFAFLENAMHIDTLTVVNQCLATKGILPLSTLEDDHPERDAALLKLTEFNMNIQSHDNGWWFNAEVVTMRPEAGTGFIYVPQDALEFQPANTHGLSIAQRGRRLYNTKTNDYRFEKGITARIIRLIPFDDLPYLAQYAVQTAVVADYQYNYDADQQRAANMADKARVALGRLKAQDTRQKRPNLLHTHQMATFMQDSRLPHLVIPGPTGETWNRY</sequence>
<evidence type="ECO:0000313" key="1">
    <source>
        <dbReference type="EMBL" id="UYA98871.1"/>
    </source>
</evidence>
<proteinExistence type="predicted"/>
<dbReference type="Pfam" id="PF17212">
    <property type="entry name" value="Tube"/>
    <property type="match status" value="1"/>
</dbReference>
<dbReference type="Proteomes" id="UP001164550">
    <property type="component" value="Segment"/>
</dbReference>
<evidence type="ECO:0000313" key="2">
    <source>
        <dbReference type="Proteomes" id="UP001164550"/>
    </source>
</evidence>
<organism evidence="1 2">
    <name type="scientific">Xanthomonas phage vB_Xar_IVIA-DoCa7</name>
    <dbReference type="NCBI Taxonomy" id="2975534"/>
    <lineage>
        <taxon>Viruses</taxon>
        <taxon>Duplodnaviria</taxon>
        <taxon>Heunggongvirae</taxon>
        <taxon>Uroviricota</taxon>
        <taxon>Caudoviricetes</taxon>
        <taxon>Autographivirales</taxon>
        <taxon>Autonotataviridae</taxon>
        <taxon>Paternavirus</taxon>
        <taxon>Paternavirus doca7</taxon>
    </lineage>
</organism>
<dbReference type="EMBL" id="ON932081">
    <property type="protein sequence ID" value="UYA98871.1"/>
    <property type="molecule type" value="Genomic_DNA"/>
</dbReference>
<protein>
    <recommendedName>
        <fullName evidence="3">Tail tubular protein A</fullName>
    </recommendedName>
</protein>
<dbReference type="InterPro" id="IPR033767">
    <property type="entry name" value="Tail_Gp11"/>
</dbReference>
<reference evidence="1" key="1">
    <citation type="submission" date="2022-07" db="EMBL/GenBank/DDBJ databases">
        <title>Comparative analysis of new lytic phages for the biological control of phytopathogenic Xanthomonas spp.</title>
        <authorList>
            <person name="Domingo-Calap M.L."/>
            <person name="Bernabeu-Gimeno M."/>
            <person name="Aure C.M."/>
            <person name="Marco-Noales E."/>
            <person name="Domingo-Calap P."/>
        </authorList>
    </citation>
    <scope>NUCLEOTIDE SEQUENCE</scope>
</reference>
<name>A0A9X9NZ28_9CAUD</name>
<accession>A0A9X9NZ28</accession>